<proteinExistence type="inferred from homology"/>
<dbReference type="PANTHER" id="PTHR28047">
    <property type="entry name" value="PROTEIN DCG1"/>
    <property type="match status" value="1"/>
</dbReference>
<keyword evidence="3" id="KW-1185">Reference proteome</keyword>
<dbReference type="OrthoDB" id="9791723at2"/>
<dbReference type="PANTHER" id="PTHR28047:SF5">
    <property type="entry name" value="PROTEIN DCG1"/>
    <property type="match status" value="1"/>
</dbReference>
<comment type="caution">
    <text evidence="2">The sequence shown here is derived from an EMBL/GenBank/DDBJ whole genome shotgun (WGS) entry which is preliminary data.</text>
</comment>
<protein>
    <submittedName>
        <fullName evidence="2">Asp/Glu/hydantoin racemase</fullName>
    </submittedName>
</protein>
<evidence type="ECO:0000256" key="1">
    <source>
        <dbReference type="ARBA" id="ARBA00038414"/>
    </source>
</evidence>
<reference evidence="2 3" key="1">
    <citation type="submission" date="2019-03" db="EMBL/GenBank/DDBJ databases">
        <title>Genomic Encyclopedia of Type Strains, Phase IV (KMG-IV): sequencing the most valuable type-strain genomes for metagenomic binning, comparative biology and taxonomic classification.</title>
        <authorList>
            <person name="Goeker M."/>
        </authorList>
    </citation>
    <scope>NUCLEOTIDE SEQUENCE [LARGE SCALE GENOMIC DNA]</scope>
    <source>
        <strain evidence="2 3">DSM 102969</strain>
    </source>
</reference>
<comment type="similarity">
    <text evidence="1">Belongs to the HyuE racemase family.</text>
</comment>
<dbReference type="Proteomes" id="UP000294547">
    <property type="component" value="Unassembled WGS sequence"/>
</dbReference>
<dbReference type="InterPro" id="IPR052186">
    <property type="entry name" value="Hydantoin_racemase-like"/>
</dbReference>
<name>A0A4R6RDH3_9HYPH</name>
<dbReference type="InterPro" id="IPR053714">
    <property type="entry name" value="Iso_Racemase_Enz_sf"/>
</dbReference>
<gene>
    <name evidence="2" type="ORF">EDD54_2823</name>
</gene>
<evidence type="ECO:0000313" key="3">
    <source>
        <dbReference type="Proteomes" id="UP000294547"/>
    </source>
</evidence>
<dbReference type="EMBL" id="SNXY01000008">
    <property type="protein sequence ID" value="TDP84219.1"/>
    <property type="molecule type" value="Genomic_DNA"/>
</dbReference>
<sequence>MRILIANPNTTEAVTRRLVETAAPAVAAGTELVGATAPRGVPYIASRAEAQIGGAVLLEMLCERIGTFDAAVVAAFGDPGLGGARELLDVPVVGLAEAAMASALMLGRRFAVVTFAVALEAWYAETIEAYALATRSAGVFCADRPFTDLEGVREEMADHLVALAGRAVAAGADTVILGGAPLAGLAARVHDRIPVPAVDPVVAAVKQAEALVALGVRKPVAGTFRRPPPKRSTGLADALARRIGENAP</sequence>
<organism evidence="2 3">
    <name type="scientific">Oharaeibacter diazotrophicus</name>
    <dbReference type="NCBI Taxonomy" id="1920512"/>
    <lineage>
        <taxon>Bacteria</taxon>
        <taxon>Pseudomonadati</taxon>
        <taxon>Pseudomonadota</taxon>
        <taxon>Alphaproteobacteria</taxon>
        <taxon>Hyphomicrobiales</taxon>
        <taxon>Pleomorphomonadaceae</taxon>
        <taxon>Oharaeibacter</taxon>
    </lineage>
</organism>
<dbReference type="RefSeq" id="WP_126540194.1">
    <property type="nucleotide sequence ID" value="NZ_BSPM01000002.1"/>
</dbReference>
<evidence type="ECO:0000313" key="2">
    <source>
        <dbReference type="EMBL" id="TDP84219.1"/>
    </source>
</evidence>
<dbReference type="InterPro" id="IPR015942">
    <property type="entry name" value="Asp/Glu/hydantoin_racemase"/>
</dbReference>
<dbReference type="AlphaFoldDB" id="A0A4R6RDH3"/>
<accession>A0A4R6RDH3</accession>
<dbReference type="GO" id="GO:0047661">
    <property type="term" value="F:amino-acid racemase activity"/>
    <property type="evidence" value="ECO:0007669"/>
    <property type="project" value="InterPro"/>
</dbReference>
<dbReference type="Gene3D" id="3.40.50.12500">
    <property type="match status" value="1"/>
</dbReference>
<dbReference type="Pfam" id="PF01177">
    <property type="entry name" value="Asp_Glu_race"/>
    <property type="match status" value="1"/>
</dbReference>